<name>A0A183VE96_TOXCA</name>
<dbReference type="Proteomes" id="UP000050794">
    <property type="component" value="Unassembled WGS sequence"/>
</dbReference>
<keyword evidence="1" id="KW-1185">Reference proteome</keyword>
<organism evidence="1 2">
    <name type="scientific">Toxocara canis</name>
    <name type="common">Canine roundworm</name>
    <dbReference type="NCBI Taxonomy" id="6265"/>
    <lineage>
        <taxon>Eukaryota</taxon>
        <taxon>Metazoa</taxon>
        <taxon>Ecdysozoa</taxon>
        <taxon>Nematoda</taxon>
        <taxon>Chromadorea</taxon>
        <taxon>Rhabditida</taxon>
        <taxon>Spirurina</taxon>
        <taxon>Ascaridomorpha</taxon>
        <taxon>Ascaridoidea</taxon>
        <taxon>Toxocaridae</taxon>
        <taxon>Toxocara</taxon>
    </lineage>
</organism>
<accession>A0A183VE96</accession>
<dbReference type="AlphaFoldDB" id="A0A183VE96"/>
<evidence type="ECO:0000313" key="1">
    <source>
        <dbReference type="Proteomes" id="UP000050794"/>
    </source>
</evidence>
<dbReference type="WBParaSite" id="TCNE_0001907001-mRNA-1">
    <property type="protein sequence ID" value="TCNE_0001907001-mRNA-1"/>
    <property type="gene ID" value="TCNE_0001907001"/>
</dbReference>
<evidence type="ECO:0000313" key="2">
    <source>
        <dbReference type="WBParaSite" id="TCNE_0001907001-mRNA-1"/>
    </source>
</evidence>
<reference evidence="2" key="1">
    <citation type="submission" date="2016-06" db="UniProtKB">
        <authorList>
            <consortium name="WormBaseParasite"/>
        </authorList>
    </citation>
    <scope>IDENTIFICATION</scope>
</reference>
<protein>
    <submittedName>
        <fullName evidence="2">DUF663 domain-containing protein</fullName>
    </submittedName>
</protein>
<proteinExistence type="predicted"/>
<sequence>LQGVSITPDAFEAIALKYSKTLNELCFIGALVHTPDAASYFRSLGRFKAITTLTLPPSLYSLSTESAIREFNVLRTLPIQYLAIFVYQPEIVEFRFLLRKLLPESLKELCLHDESGLLDKELRAKEYQNLHFKVKLCRMGETLYDREWMLGRCSFVSHMVWSPPYKHYSTEYPSQVSFRAK</sequence>